<evidence type="ECO:0000256" key="5">
    <source>
        <dbReference type="ARBA" id="ARBA00022801"/>
    </source>
</evidence>
<keyword evidence="4" id="KW-0479">Metal-binding</keyword>
<evidence type="ECO:0000256" key="1">
    <source>
        <dbReference type="ARBA" id="ARBA00001947"/>
    </source>
</evidence>
<dbReference type="InterPro" id="IPR016047">
    <property type="entry name" value="M23ase_b-sheet_dom"/>
</dbReference>
<dbReference type="Pfam" id="PF04225">
    <property type="entry name" value="LysM_OapA"/>
    <property type="match status" value="1"/>
</dbReference>
<keyword evidence="12" id="KW-1185">Reference proteome</keyword>
<dbReference type="GO" id="GO:0006508">
    <property type="term" value="P:proteolysis"/>
    <property type="evidence" value="ECO:0007669"/>
    <property type="project" value="UniProtKB-KW"/>
</dbReference>
<dbReference type="AlphaFoldDB" id="A0YAS0"/>
<evidence type="ECO:0000256" key="3">
    <source>
        <dbReference type="ARBA" id="ARBA00022670"/>
    </source>
</evidence>
<dbReference type="OrthoDB" id="9805070at2"/>
<dbReference type="CDD" id="cd12797">
    <property type="entry name" value="M23_peptidase"/>
    <property type="match status" value="1"/>
</dbReference>
<comment type="cofactor">
    <cofactor evidence="1">
        <name>Zn(2+)</name>
        <dbReference type="ChEBI" id="CHEBI:29105"/>
    </cofactor>
</comment>
<evidence type="ECO:0000259" key="8">
    <source>
        <dbReference type="Pfam" id="PF01551"/>
    </source>
</evidence>
<dbReference type="InterPro" id="IPR050570">
    <property type="entry name" value="Cell_wall_metabolism_enzyme"/>
</dbReference>
<proteinExistence type="predicted"/>
<evidence type="ECO:0000313" key="11">
    <source>
        <dbReference type="EMBL" id="EAW33224.1"/>
    </source>
</evidence>
<evidence type="ECO:0000259" key="9">
    <source>
        <dbReference type="Pfam" id="PF04225"/>
    </source>
</evidence>
<accession>A0YAS0</accession>
<dbReference type="GO" id="GO:0046872">
    <property type="term" value="F:metal ion binding"/>
    <property type="evidence" value="ECO:0007669"/>
    <property type="project" value="UniProtKB-KW"/>
</dbReference>
<dbReference type="STRING" id="247633.GP2143_18251"/>
<dbReference type="InterPro" id="IPR045834">
    <property type="entry name" value="Csd3_N2"/>
</dbReference>
<dbReference type="Pfam" id="PF19425">
    <property type="entry name" value="Csd3_N2"/>
    <property type="match status" value="1"/>
</dbReference>
<dbReference type="SUPFAM" id="SSF51261">
    <property type="entry name" value="Duplicated hybrid motif"/>
    <property type="match status" value="1"/>
</dbReference>
<reference evidence="11 12" key="1">
    <citation type="journal article" date="2010" name="J. Bacteriol.">
        <title>Genome sequence of the oligotrophic marine Gammaproteobacterium HTCC2143, isolated from the Oregon Coast.</title>
        <authorList>
            <person name="Oh H.M."/>
            <person name="Kang I."/>
            <person name="Ferriera S."/>
            <person name="Giovannoni S.J."/>
            <person name="Cho J.C."/>
        </authorList>
    </citation>
    <scope>NUCLEOTIDE SEQUENCE [LARGE SCALE GENOMIC DNA]</scope>
    <source>
        <strain evidence="11 12">HTCC2143</strain>
    </source>
</reference>
<dbReference type="Proteomes" id="UP000004931">
    <property type="component" value="Unassembled WGS sequence"/>
</dbReference>
<comment type="subcellular location">
    <subcellularLocation>
        <location evidence="2">Cell envelope</location>
    </subcellularLocation>
</comment>
<evidence type="ECO:0000256" key="7">
    <source>
        <dbReference type="ARBA" id="ARBA00023049"/>
    </source>
</evidence>
<dbReference type="PANTHER" id="PTHR21666">
    <property type="entry name" value="PEPTIDASE-RELATED"/>
    <property type="match status" value="1"/>
</dbReference>
<name>A0YAS0_9GAMM</name>
<dbReference type="GO" id="GO:0042834">
    <property type="term" value="F:peptidoglycan binding"/>
    <property type="evidence" value="ECO:0007669"/>
    <property type="project" value="InterPro"/>
</dbReference>
<dbReference type="GO" id="GO:0030313">
    <property type="term" value="C:cell envelope"/>
    <property type="evidence" value="ECO:0007669"/>
    <property type="project" value="UniProtKB-SubCell"/>
</dbReference>
<evidence type="ECO:0000313" key="12">
    <source>
        <dbReference type="Proteomes" id="UP000004931"/>
    </source>
</evidence>
<protein>
    <submittedName>
        <fullName evidence="11">Hypothetical membrane protein</fullName>
    </submittedName>
</protein>
<evidence type="ECO:0000256" key="6">
    <source>
        <dbReference type="ARBA" id="ARBA00022833"/>
    </source>
</evidence>
<gene>
    <name evidence="11" type="ORF">GP2143_18251</name>
</gene>
<sequence>MKHATKNRMKPRLSQLVAEFPRKHLAIASTAISAIFVAMLLVPGETAQAKRISLPVDLKLEAKQLTAKATAPRPVLVWEEQSVQKGDNLSLIFQRASLSASDVHEIMYNSDNSKSLLKLYPGQKLAFQIDSEGTLQQLKHIQSQLKSTLFARNGDSFITTHIEREPEIRQNYSSAFISSNLFSAAQRSGLSQNLIMELASVFGGVIDFVYDVRAGDNFTVLYEEQFLDDEKTGNGPILAAQFTNRGETYSAYRYVYPDGSVGYYNENGVSMRKAFLRAPLDFTRISSGFNPKRLHPVFKTTRPHRGIDYAASRGTPVYAAGDGRIAKSGYTKANGHYVVINHGSNYTTKYLHLNKRGVKQGQKVKQRQIIGWVGSTGYATGPHLHYEFLVNGVHRNPRTILKKLPKAKSIDGQEKVRFTAQISGLQLQLAVYNNQRSVATADQLPNSSAL</sequence>
<feature type="domain" description="Opacity-associated protein A LysM-like" evidence="9">
    <location>
        <begin position="78"/>
        <end position="155"/>
    </location>
</feature>
<dbReference type="EMBL" id="AAVT01000001">
    <property type="protein sequence ID" value="EAW33224.1"/>
    <property type="molecule type" value="Genomic_DNA"/>
</dbReference>
<dbReference type="Gene3D" id="3.10.450.350">
    <property type="match status" value="2"/>
</dbReference>
<keyword evidence="3" id="KW-0645">Protease</keyword>
<keyword evidence="6" id="KW-0862">Zinc</keyword>
<evidence type="ECO:0000259" key="10">
    <source>
        <dbReference type="Pfam" id="PF19425"/>
    </source>
</evidence>
<dbReference type="InterPro" id="IPR011055">
    <property type="entry name" value="Dup_hybrid_motif"/>
</dbReference>
<keyword evidence="7" id="KW-0482">Metalloprotease</keyword>
<keyword evidence="5" id="KW-0378">Hydrolase</keyword>
<feature type="domain" description="Csd3-like second N-terminal" evidence="10">
    <location>
        <begin position="174"/>
        <end position="291"/>
    </location>
</feature>
<evidence type="ECO:0000256" key="2">
    <source>
        <dbReference type="ARBA" id="ARBA00004196"/>
    </source>
</evidence>
<organism evidence="11 12">
    <name type="scientific">marine gamma proteobacterium HTCC2143</name>
    <dbReference type="NCBI Taxonomy" id="247633"/>
    <lineage>
        <taxon>Bacteria</taxon>
        <taxon>Pseudomonadati</taxon>
        <taxon>Pseudomonadota</taxon>
        <taxon>Gammaproteobacteria</taxon>
        <taxon>Cellvibrionales</taxon>
        <taxon>Spongiibacteraceae</taxon>
        <taxon>BD1-7 clade</taxon>
    </lineage>
</organism>
<dbReference type="InterPro" id="IPR007340">
    <property type="entry name" value="LysM_Opacity-associatedA"/>
</dbReference>
<evidence type="ECO:0000256" key="4">
    <source>
        <dbReference type="ARBA" id="ARBA00022723"/>
    </source>
</evidence>
<dbReference type="GO" id="GO:0004222">
    <property type="term" value="F:metalloendopeptidase activity"/>
    <property type="evidence" value="ECO:0007669"/>
    <property type="project" value="TreeGrafter"/>
</dbReference>
<dbReference type="FunFam" id="2.70.70.10:FF:000002">
    <property type="entry name" value="Murein DD-endopeptidase MepM"/>
    <property type="match status" value="1"/>
</dbReference>
<feature type="domain" description="M23ase beta-sheet core" evidence="8">
    <location>
        <begin position="303"/>
        <end position="397"/>
    </location>
</feature>
<dbReference type="Gene3D" id="2.70.70.10">
    <property type="entry name" value="Glucose Permease (Domain IIA)"/>
    <property type="match status" value="1"/>
</dbReference>
<dbReference type="Pfam" id="PF01551">
    <property type="entry name" value="Peptidase_M23"/>
    <property type="match status" value="1"/>
</dbReference>
<dbReference type="eggNOG" id="COG0739">
    <property type="taxonomic scope" value="Bacteria"/>
</dbReference>
<dbReference type="PANTHER" id="PTHR21666:SF288">
    <property type="entry name" value="CELL DIVISION PROTEIN YTFB"/>
    <property type="match status" value="1"/>
</dbReference>
<comment type="caution">
    <text evidence="11">The sequence shown here is derived from an EMBL/GenBank/DDBJ whole genome shotgun (WGS) entry which is preliminary data.</text>
</comment>